<dbReference type="AlphaFoldDB" id="A0AAV3AKB7"/>
<name>A0AAV3AKB7_PYXAD</name>
<reference evidence="1" key="1">
    <citation type="thesis" date="2020" institute="ProQuest LLC" country="789 East Eisenhower Parkway, Ann Arbor, MI, USA">
        <title>Comparative Genomics and Chromosome Evolution.</title>
        <authorList>
            <person name="Mudd A.B."/>
        </authorList>
    </citation>
    <scope>NUCLEOTIDE SEQUENCE</scope>
    <source>
        <strain evidence="1">1538</strain>
        <tissue evidence="1">Blood</tissue>
    </source>
</reference>
<proteinExistence type="predicted"/>
<dbReference type="Proteomes" id="UP001181693">
    <property type="component" value="Unassembled WGS sequence"/>
</dbReference>
<evidence type="ECO:0000313" key="2">
    <source>
        <dbReference type="Proteomes" id="UP001181693"/>
    </source>
</evidence>
<dbReference type="EMBL" id="DYDO01000004">
    <property type="protein sequence ID" value="DBA25653.1"/>
    <property type="molecule type" value="Genomic_DNA"/>
</dbReference>
<keyword evidence="2" id="KW-1185">Reference proteome</keyword>
<protein>
    <submittedName>
        <fullName evidence="1">Uncharacterized protein</fullName>
    </submittedName>
</protein>
<gene>
    <name evidence="1" type="ORF">GDO54_010017</name>
</gene>
<organism evidence="1 2">
    <name type="scientific">Pyxicephalus adspersus</name>
    <name type="common">African bullfrog</name>
    <dbReference type="NCBI Taxonomy" id="30357"/>
    <lineage>
        <taxon>Eukaryota</taxon>
        <taxon>Metazoa</taxon>
        <taxon>Chordata</taxon>
        <taxon>Craniata</taxon>
        <taxon>Vertebrata</taxon>
        <taxon>Euteleostomi</taxon>
        <taxon>Amphibia</taxon>
        <taxon>Batrachia</taxon>
        <taxon>Anura</taxon>
        <taxon>Neobatrachia</taxon>
        <taxon>Ranoidea</taxon>
        <taxon>Pyxicephalidae</taxon>
        <taxon>Pyxicephalinae</taxon>
        <taxon>Pyxicephalus</taxon>
    </lineage>
</organism>
<comment type="caution">
    <text evidence="1">The sequence shown here is derived from an EMBL/GenBank/DDBJ whole genome shotgun (WGS) entry which is preliminary data.</text>
</comment>
<sequence>MHTAFIDLRKLYGYCNLPLTLLEIFKISANGKGGDIFTRSINPRAPLIPSIRFGTTMNPNFSVVHCTSIIPNSNIVQGAVLLTIAILYVRTNNSFIMQCHFVPVSQD</sequence>
<evidence type="ECO:0000313" key="1">
    <source>
        <dbReference type="EMBL" id="DBA25653.1"/>
    </source>
</evidence>
<accession>A0AAV3AKB7</accession>